<protein>
    <submittedName>
        <fullName evidence="1">Uncharacterized protein</fullName>
    </submittedName>
</protein>
<sequence>MSEEENKYLQELFPIEASTTEIIKKYRSYIASPFIAAALPLKDVKKNVFERKYNNINFKLTSDIKVPYGKNGRLLLTIMTTHAVLDKEASPDKPVILQYSSLQQLLDELQLPKQRGKEVKEQLECFSGASFVFREKKVQKTQKYLFKEFFSEDEKLDGEVTATWHSSGVVPFFESMSYVDIDENGKEKKSIGLTIVLSDKFTKLSKEHSVPIDYGVYKEISSVVGKDLYAWFVYRNNSITEPIFISRESLINQFLPIKEKSYESEERVNWNTLKEQINLIKKKYYPDLNVSIANDNSGITLSKSKPVILPNDKHYVLVTANL</sequence>
<gene>
    <name evidence="1" type="ORF">HNP76_002463</name>
</gene>
<dbReference type="AlphaFoldDB" id="A0A7W8GB32"/>
<reference evidence="1 2" key="1">
    <citation type="submission" date="2020-08" db="EMBL/GenBank/DDBJ databases">
        <title>Genomic Encyclopedia of Type Strains, Phase IV (KMG-IV): sequencing the most valuable type-strain genomes for metagenomic binning, comparative biology and taxonomic classification.</title>
        <authorList>
            <person name="Goeker M."/>
        </authorList>
    </citation>
    <scope>NUCLEOTIDE SEQUENCE [LARGE SCALE GENOMIC DNA]</scope>
    <source>
        <strain evidence="1 2">DSM 103462</strain>
    </source>
</reference>
<evidence type="ECO:0000313" key="2">
    <source>
        <dbReference type="Proteomes" id="UP000518887"/>
    </source>
</evidence>
<keyword evidence="2" id="KW-1185">Reference proteome</keyword>
<proteinExistence type="predicted"/>
<dbReference type="RefSeq" id="WP_184660944.1">
    <property type="nucleotide sequence ID" value="NZ_JACHFQ010000008.1"/>
</dbReference>
<organism evidence="1 2">
    <name type="scientific">Treponema ruminis</name>
    <dbReference type="NCBI Taxonomy" id="744515"/>
    <lineage>
        <taxon>Bacteria</taxon>
        <taxon>Pseudomonadati</taxon>
        <taxon>Spirochaetota</taxon>
        <taxon>Spirochaetia</taxon>
        <taxon>Spirochaetales</taxon>
        <taxon>Treponemataceae</taxon>
        <taxon>Treponema</taxon>
    </lineage>
</organism>
<name>A0A7W8GB32_9SPIR</name>
<dbReference type="EMBL" id="JACHFQ010000008">
    <property type="protein sequence ID" value="MBB5227067.1"/>
    <property type="molecule type" value="Genomic_DNA"/>
</dbReference>
<accession>A0A7W8GB32</accession>
<dbReference type="Proteomes" id="UP000518887">
    <property type="component" value="Unassembled WGS sequence"/>
</dbReference>
<evidence type="ECO:0000313" key="1">
    <source>
        <dbReference type="EMBL" id="MBB5227067.1"/>
    </source>
</evidence>
<comment type="caution">
    <text evidence="1">The sequence shown here is derived from an EMBL/GenBank/DDBJ whole genome shotgun (WGS) entry which is preliminary data.</text>
</comment>